<gene>
    <name evidence="3" type="ORF">GDO86_015569</name>
</gene>
<protein>
    <submittedName>
        <fullName evidence="3">Uncharacterized protein</fullName>
    </submittedName>
</protein>
<dbReference type="OrthoDB" id="10476570at2759"/>
<name>A0A8T2JTF3_9PIPI</name>
<dbReference type="AlphaFoldDB" id="A0A8T2JTF3"/>
<evidence type="ECO:0000313" key="3">
    <source>
        <dbReference type="EMBL" id="KAG8448525.1"/>
    </source>
</evidence>
<evidence type="ECO:0000313" key="4">
    <source>
        <dbReference type="Proteomes" id="UP000812440"/>
    </source>
</evidence>
<keyword evidence="2" id="KW-1133">Transmembrane helix</keyword>
<feature type="transmembrane region" description="Helical" evidence="2">
    <location>
        <begin position="61"/>
        <end position="82"/>
    </location>
</feature>
<comment type="caution">
    <text evidence="3">The sequence shown here is derived from an EMBL/GenBank/DDBJ whole genome shotgun (WGS) entry which is preliminary data.</text>
</comment>
<dbReference type="Proteomes" id="UP000812440">
    <property type="component" value="Chromosome 8_10"/>
</dbReference>
<keyword evidence="4" id="KW-1185">Reference proteome</keyword>
<accession>A0A8T2JTF3</accession>
<dbReference type="EMBL" id="JAACNH010000003">
    <property type="protein sequence ID" value="KAG8448525.1"/>
    <property type="molecule type" value="Genomic_DNA"/>
</dbReference>
<organism evidence="3 4">
    <name type="scientific">Hymenochirus boettgeri</name>
    <name type="common">Congo dwarf clawed frog</name>
    <dbReference type="NCBI Taxonomy" id="247094"/>
    <lineage>
        <taxon>Eukaryota</taxon>
        <taxon>Metazoa</taxon>
        <taxon>Chordata</taxon>
        <taxon>Craniata</taxon>
        <taxon>Vertebrata</taxon>
        <taxon>Euteleostomi</taxon>
        <taxon>Amphibia</taxon>
        <taxon>Batrachia</taxon>
        <taxon>Anura</taxon>
        <taxon>Pipoidea</taxon>
        <taxon>Pipidae</taxon>
        <taxon>Pipinae</taxon>
        <taxon>Hymenochirus</taxon>
    </lineage>
</organism>
<sequence length="110" mass="12588">MDSSSSDNEDSSSPLLSPSSPASEEEEDAFEILSRITVSTNEVPWEQRSSKMKILHVVDRIFLYFLAAFFIVLFIEILYILYHTVPWAGISHIVKDQLLFSEEGEEEMDL</sequence>
<evidence type="ECO:0000256" key="2">
    <source>
        <dbReference type="SAM" id="Phobius"/>
    </source>
</evidence>
<reference evidence="3" key="1">
    <citation type="thesis" date="2020" institute="ProQuest LLC" country="789 East Eisenhower Parkway, Ann Arbor, MI, USA">
        <title>Comparative Genomics and Chromosome Evolution.</title>
        <authorList>
            <person name="Mudd A.B."/>
        </authorList>
    </citation>
    <scope>NUCLEOTIDE SEQUENCE</scope>
    <source>
        <strain evidence="3">Female2</strain>
        <tissue evidence="3">Blood</tissue>
    </source>
</reference>
<feature type="region of interest" description="Disordered" evidence="1">
    <location>
        <begin position="1"/>
        <end position="27"/>
    </location>
</feature>
<keyword evidence="2" id="KW-0472">Membrane</keyword>
<proteinExistence type="predicted"/>
<keyword evidence="2" id="KW-0812">Transmembrane</keyword>
<feature type="compositionally biased region" description="Low complexity" evidence="1">
    <location>
        <begin position="1"/>
        <end position="22"/>
    </location>
</feature>
<evidence type="ECO:0000256" key="1">
    <source>
        <dbReference type="SAM" id="MobiDB-lite"/>
    </source>
</evidence>